<dbReference type="Pfam" id="PF05970">
    <property type="entry name" value="PIF1"/>
    <property type="match status" value="1"/>
</dbReference>
<feature type="domain" description="DNA helicase Pif1-like 2B" evidence="4">
    <location>
        <begin position="1162"/>
        <end position="1208"/>
    </location>
</feature>
<dbReference type="Pfam" id="PF14214">
    <property type="entry name" value="Helitron_like_N"/>
    <property type="match status" value="1"/>
</dbReference>
<name>A0A0R0GGR8_SOYBN</name>
<dbReference type="EC" id="5.6.2.3" evidence="1"/>
<feature type="domain" description="DNA helicase Pif1-like DEAD-box helicase" evidence="2">
    <location>
        <begin position="881"/>
        <end position="1081"/>
    </location>
</feature>
<evidence type="ECO:0000313" key="5">
    <source>
        <dbReference type="EMBL" id="KRH17597.1"/>
    </source>
</evidence>
<dbReference type="Gene3D" id="3.40.50.300">
    <property type="entry name" value="P-loop containing nucleotide triphosphate hydrolases"/>
    <property type="match status" value="1"/>
</dbReference>
<keyword evidence="1" id="KW-0227">DNA damage</keyword>
<dbReference type="SUPFAM" id="SSF52540">
    <property type="entry name" value="P-loop containing nucleoside triphosphate hydrolases"/>
    <property type="match status" value="2"/>
</dbReference>
<reference evidence="5 6" key="1">
    <citation type="journal article" date="2010" name="Nature">
        <title>Genome sequence of the palaeopolyploid soybean.</title>
        <authorList>
            <person name="Schmutz J."/>
            <person name="Cannon S.B."/>
            <person name="Schlueter J."/>
            <person name="Ma J."/>
            <person name="Mitros T."/>
            <person name="Nelson W."/>
            <person name="Hyten D.L."/>
            <person name="Song Q."/>
            <person name="Thelen J.J."/>
            <person name="Cheng J."/>
            <person name="Xu D."/>
            <person name="Hellsten U."/>
            <person name="May G.D."/>
            <person name="Yu Y."/>
            <person name="Sakurai T."/>
            <person name="Umezawa T."/>
            <person name="Bhattacharyya M.K."/>
            <person name="Sandhu D."/>
            <person name="Valliyodan B."/>
            <person name="Lindquist E."/>
            <person name="Peto M."/>
            <person name="Grant D."/>
            <person name="Shu S."/>
            <person name="Goodstein D."/>
            <person name="Barry K."/>
            <person name="Futrell-Griggs M."/>
            <person name="Abernathy B."/>
            <person name="Du J."/>
            <person name="Tian Z."/>
            <person name="Zhu L."/>
            <person name="Gill N."/>
            <person name="Joshi T."/>
            <person name="Libault M."/>
            <person name="Sethuraman A."/>
            <person name="Zhang X.-C."/>
            <person name="Shinozaki K."/>
            <person name="Nguyen H.T."/>
            <person name="Wing R.A."/>
            <person name="Cregan P."/>
            <person name="Specht J."/>
            <person name="Grimwood J."/>
            <person name="Rokhsar D."/>
            <person name="Stacey G."/>
            <person name="Shoemaker R.C."/>
            <person name="Jackson S.A."/>
        </authorList>
    </citation>
    <scope>NUCLEOTIDE SEQUENCE</scope>
    <source>
        <strain evidence="6">cv. Williams 82</strain>
        <tissue evidence="5">Callus</tissue>
    </source>
</reference>
<dbReference type="InParanoid" id="A0A0R0GGR8"/>
<comment type="catalytic activity">
    <reaction evidence="1">
        <text>ATP + H2O = ADP + phosphate + H(+)</text>
        <dbReference type="Rhea" id="RHEA:13065"/>
        <dbReference type="ChEBI" id="CHEBI:15377"/>
        <dbReference type="ChEBI" id="CHEBI:15378"/>
        <dbReference type="ChEBI" id="CHEBI:30616"/>
        <dbReference type="ChEBI" id="CHEBI:43474"/>
        <dbReference type="ChEBI" id="CHEBI:456216"/>
        <dbReference type="EC" id="5.6.2.3"/>
    </reaction>
</comment>
<keyword evidence="1" id="KW-0347">Helicase</keyword>
<keyword evidence="1" id="KW-0067">ATP-binding</keyword>
<keyword evidence="1" id="KW-0547">Nucleotide-binding</keyword>
<keyword evidence="7" id="KW-1185">Reference proteome</keyword>
<dbReference type="EMBL" id="CM000846">
    <property type="protein sequence ID" value="KRH17597.1"/>
    <property type="molecule type" value="Genomic_DNA"/>
</dbReference>
<dbReference type="Pfam" id="PF21530">
    <property type="entry name" value="Pif1_2B_dom"/>
    <property type="match status" value="1"/>
</dbReference>
<proteinExistence type="inferred from homology"/>
<comment type="similarity">
    <text evidence="1">Belongs to the helicase family.</text>
</comment>
<dbReference type="CDD" id="cd18809">
    <property type="entry name" value="SF1_C_RecD"/>
    <property type="match status" value="1"/>
</dbReference>
<dbReference type="Gramene" id="KRH17597">
    <property type="protein sequence ID" value="KRH17597"/>
    <property type="gene ID" value="GLYMA_13G002300"/>
</dbReference>
<keyword evidence="1" id="KW-0378">Hydrolase</keyword>
<protein>
    <recommendedName>
        <fullName evidence="1">ATP-dependent DNA helicase</fullName>
        <ecNumber evidence="1">5.6.2.3</ecNumber>
    </recommendedName>
</protein>
<dbReference type="GO" id="GO:0043139">
    <property type="term" value="F:5'-3' DNA helicase activity"/>
    <property type="evidence" value="ECO:0007669"/>
    <property type="project" value="UniProtKB-EC"/>
</dbReference>
<comment type="cofactor">
    <cofactor evidence="1">
        <name>Mg(2+)</name>
        <dbReference type="ChEBI" id="CHEBI:18420"/>
    </cofactor>
</comment>
<dbReference type="GO" id="GO:0005524">
    <property type="term" value="F:ATP binding"/>
    <property type="evidence" value="ECO:0007669"/>
    <property type="project" value="UniProtKB-KW"/>
</dbReference>
<dbReference type="PANTHER" id="PTHR10492:SF78">
    <property type="entry name" value="ATP-DEPENDENT DNA HELICASE"/>
    <property type="match status" value="1"/>
</dbReference>
<evidence type="ECO:0000313" key="6">
    <source>
        <dbReference type="EnsemblPlants" id="KRH17597"/>
    </source>
</evidence>
<evidence type="ECO:0000259" key="3">
    <source>
        <dbReference type="Pfam" id="PF14214"/>
    </source>
</evidence>
<organism evidence="5">
    <name type="scientific">Glycine max</name>
    <name type="common">Soybean</name>
    <name type="synonym">Glycine hispida</name>
    <dbReference type="NCBI Taxonomy" id="3847"/>
    <lineage>
        <taxon>Eukaryota</taxon>
        <taxon>Viridiplantae</taxon>
        <taxon>Streptophyta</taxon>
        <taxon>Embryophyta</taxon>
        <taxon>Tracheophyta</taxon>
        <taxon>Spermatophyta</taxon>
        <taxon>Magnoliopsida</taxon>
        <taxon>eudicotyledons</taxon>
        <taxon>Gunneridae</taxon>
        <taxon>Pentapetalae</taxon>
        <taxon>rosids</taxon>
        <taxon>fabids</taxon>
        <taxon>Fabales</taxon>
        <taxon>Fabaceae</taxon>
        <taxon>Papilionoideae</taxon>
        <taxon>50 kb inversion clade</taxon>
        <taxon>NPAAA clade</taxon>
        <taxon>indigoferoid/millettioid clade</taxon>
        <taxon>Phaseoleae</taxon>
        <taxon>Glycine</taxon>
        <taxon>Glycine subgen. Soja</taxon>
    </lineage>
</organism>
<dbReference type="GO" id="GO:0000723">
    <property type="term" value="P:telomere maintenance"/>
    <property type="evidence" value="ECO:0007669"/>
    <property type="project" value="InterPro"/>
</dbReference>
<evidence type="ECO:0000256" key="1">
    <source>
        <dbReference type="RuleBase" id="RU363044"/>
    </source>
</evidence>
<sequence length="1293" mass="148126">MQCRHCNAKMWYNEIILKRSNTSSPRFNLCCGDGKVELPLLQNPPKFLQQILFEQNTAHAKNYQQNIRTYNIMFAFISASIKFDKTISHSRGPPTIKIQGQLCHRIGSLLPMPGKEPKFAQLYIYETENEVQNRINTMSHYNEIEAHIVSNLQKMLDENNAHAKSFRMTRDRLTVTGVHNVRLKLIAGREKDGRTYNVPSVQQVTALIARDIDANSNRDIIVETQNALQYPLLFPYGEDGYRPDILHRDTISGNKRKRNRLTMREWFAYRLQCRPNEGQTLLHSRKLFQQFFAEGYTMIKSERLSYVRNNQKKLRVDKFCCLQQSSDAGNTEGLSQGKRIILPSTFVGSPRYMDQLYFDGIAICSHVGFPNLFITFTCNPNWPEIHRLLTPLNLTAIDRPKIIFRIFKLKYEQMLSDLTKNHLLRKVVAYIYIVEFQKRGLHHVHLLLPEIPSQEDDPELYKLVQNHMVHGSCGILRHASPCMKEGKCSRFYPKKLQPTTLIDGDGYPVYRRRNTGRTITKNEIIIDNKCIHINIEWCNQSTCIKYLFKYINKGYDRVTAVMVHDDTGTVPHANTLNDEIKEYLDCRYIFPCESTWRIFGFPIHDRKPSVERLQFNLLGQHSVLYQDHDDIDDLLSNPSISESKFIAWMNANQAFVEGQSLTYSEFVTKFMYNQKQRCWQLRKKGYTIGRLQWVPQTTGEIFYLRMMLTVSRGPISFEDIRTVAGVEYPTYRETCFAIGFLQDDREFIASINEAKDWGSTPYLKNLFVLLLLIGTMNKPEQVWGKTWHCLSDDILYSHRRSTSTPGLHIDDCNLMNLVLLEFERLLQANQRSLKDYPCMPYPENANLLTHADNGLILFIYYTNLPCLFPSLVFGSGISSYQQEQIYNRIIHAVNQNEGGMFFLYGYGGTGKTFIWKTLAASLRADNKIVIMVASSGIASLLLPGGRTTHSKLKIPVPIFEDSTCNIHQGTQLAELLNEATLDQILRDVIKAKSSSDKIFGGKVMVFGGDFRQILPVIPRGSRSDIVNATINSSYLWNHCHVLTLSKNMHLEANIDATDREETSASAQWILDIGDGIVGQQNDGYGSIEIPKDLLITKYDDPLYAIVNSTFPNLSHHHNNHEYFQSTAILASTNEIVQQVNDYILSLIPETLESSHFRSLTTEFLNSLTTSGLPNHNIKIKIGSPIMLLRNLDQSQGLCNGTRLIVTRLAKHVVAADIISGKNIGQNVYIPRMSMSPSQSPWPFKLLRRQFPIMFSYAMTINKSQGQSLSLVGLYLPKHVLSHGQLYVALSRVK</sequence>
<dbReference type="GO" id="GO:0006281">
    <property type="term" value="P:DNA repair"/>
    <property type="evidence" value="ECO:0007669"/>
    <property type="project" value="UniProtKB-KW"/>
</dbReference>
<evidence type="ECO:0000259" key="2">
    <source>
        <dbReference type="Pfam" id="PF05970"/>
    </source>
</evidence>
<dbReference type="AlphaFoldDB" id="A0A0R0GGR8"/>
<reference evidence="5" key="3">
    <citation type="submission" date="2018-07" db="EMBL/GenBank/DDBJ databases">
        <title>WGS assembly of Glycine max.</title>
        <authorList>
            <person name="Schmutz J."/>
            <person name="Cannon S."/>
            <person name="Schlueter J."/>
            <person name="Ma J."/>
            <person name="Mitros T."/>
            <person name="Nelson W."/>
            <person name="Hyten D."/>
            <person name="Song Q."/>
            <person name="Thelen J."/>
            <person name="Cheng J."/>
            <person name="Xu D."/>
            <person name="Hellsten U."/>
            <person name="May G."/>
            <person name="Yu Y."/>
            <person name="Sakurai T."/>
            <person name="Umezawa T."/>
            <person name="Bhattacharyya M."/>
            <person name="Sandhu D."/>
            <person name="Valliyodan B."/>
            <person name="Lindquist E."/>
            <person name="Peto M."/>
            <person name="Grant D."/>
            <person name="Shu S."/>
            <person name="Goodstein D."/>
            <person name="Barry K."/>
            <person name="Futrell-Griggs M."/>
            <person name="Abernathy B."/>
            <person name="Du J."/>
            <person name="Tian Z."/>
            <person name="Zhu L."/>
            <person name="Gill N."/>
            <person name="Joshi T."/>
            <person name="Libault M."/>
            <person name="Sethuraman A."/>
            <person name="Zhang X."/>
            <person name="Shinozaki K."/>
            <person name="Nguyen H."/>
            <person name="Wing R."/>
            <person name="Cregan P."/>
            <person name="Specht J."/>
            <person name="Grimwood J."/>
            <person name="Rokhsar D."/>
            <person name="Stacey G."/>
            <person name="Shoemaker R."/>
            <person name="Jackson S."/>
        </authorList>
    </citation>
    <scope>NUCLEOTIDE SEQUENCE</scope>
    <source>
        <tissue evidence="5">Callus</tissue>
    </source>
</reference>
<evidence type="ECO:0000259" key="4">
    <source>
        <dbReference type="Pfam" id="PF21530"/>
    </source>
</evidence>
<keyword evidence="1" id="KW-0233">DNA recombination</keyword>
<evidence type="ECO:0000313" key="7">
    <source>
        <dbReference type="Proteomes" id="UP000008827"/>
    </source>
</evidence>
<dbReference type="PANTHER" id="PTHR10492">
    <property type="match status" value="1"/>
</dbReference>
<dbReference type="InterPro" id="IPR049163">
    <property type="entry name" value="Pif1-like_2B_dom"/>
</dbReference>
<gene>
    <name evidence="5" type="ORF">GLYMA_13G002300</name>
</gene>
<dbReference type="InterPro" id="IPR025476">
    <property type="entry name" value="Helitron_helicase-like"/>
</dbReference>
<dbReference type="GO" id="GO:0016787">
    <property type="term" value="F:hydrolase activity"/>
    <property type="evidence" value="ECO:0007669"/>
    <property type="project" value="UniProtKB-KW"/>
</dbReference>
<dbReference type="PaxDb" id="3847-GLYMA13G10503.1"/>
<keyword evidence="1" id="KW-0234">DNA repair</keyword>
<reference evidence="6" key="2">
    <citation type="submission" date="2018-02" db="UniProtKB">
        <authorList>
            <consortium name="EnsemblPlants"/>
        </authorList>
    </citation>
    <scope>IDENTIFICATION</scope>
    <source>
        <strain evidence="6">Williams 82</strain>
    </source>
</reference>
<accession>A0A0R0GGR8</accession>
<dbReference type="InterPro" id="IPR027417">
    <property type="entry name" value="P-loop_NTPase"/>
</dbReference>
<dbReference type="InterPro" id="IPR010285">
    <property type="entry name" value="DNA_helicase_pif1-like_DEAD"/>
</dbReference>
<feature type="domain" description="Helitron helicase-like" evidence="3">
    <location>
        <begin position="266"/>
        <end position="448"/>
    </location>
</feature>
<dbReference type="EnsemblPlants" id="KRH17597">
    <property type="protein sequence ID" value="KRH17597"/>
    <property type="gene ID" value="GLYMA_13G002300"/>
</dbReference>
<dbReference type="GO" id="GO:0006310">
    <property type="term" value="P:DNA recombination"/>
    <property type="evidence" value="ECO:0007669"/>
    <property type="project" value="UniProtKB-KW"/>
</dbReference>
<dbReference type="Proteomes" id="UP000008827">
    <property type="component" value="Chromosome 13"/>
</dbReference>